<comment type="caution">
    <text evidence="8">The sequence shown here is derived from an EMBL/GenBank/DDBJ whole genome shotgun (WGS) entry which is preliminary data.</text>
</comment>
<feature type="transmembrane region" description="Helical" evidence="7">
    <location>
        <begin position="393"/>
        <end position="411"/>
    </location>
</feature>
<dbReference type="GO" id="GO:0022857">
    <property type="term" value="F:transmembrane transporter activity"/>
    <property type="evidence" value="ECO:0007669"/>
    <property type="project" value="InterPro"/>
</dbReference>
<evidence type="ECO:0000256" key="6">
    <source>
        <dbReference type="ARBA" id="ARBA00023136"/>
    </source>
</evidence>
<keyword evidence="2" id="KW-0813">Transport</keyword>
<evidence type="ECO:0008006" key="9">
    <source>
        <dbReference type="Google" id="ProtNLM"/>
    </source>
</evidence>
<evidence type="ECO:0000256" key="3">
    <source>
        <dbReference type="ARBA" id="ARBA00022475"/>
    </source>
</evidence>
<feature type="transmembrane region" description="Helical" evidence="7">
    <location>
        <begin position="156"/>
        <end position="173"/>
    </location>
</feature>
<evidence type="ECO:0000256" key="5">
    <source>
        <dbReference type="ARBA" id="ARBA00022989"/>
    </source>
</evidence>
<comment type="subcellular location">
    <subcellularLocation>
        <location evidence="1">Cell membrane</location>
        <topology evidence="1">Multi-pass membrane protein</topology>
    </subcellularLocation>
</comment>
<feature type="transmembrane region" description="Helical" evidence="7">
    <location>
        <begin position="15"/>
        <end position="38"/>
    </location>
</feature>
<evidence type="ECO:0000313" key="8">
    <source>
        <dbReference type="EMBL" id="KKN64008.1"/>
    </source>
</evidence>
<feature type="transmembrane region" description="Helical" evidence="7">
    <location>
        <begin position="423"/>
        <end position="439"/>
    </location>
</feature>
<proteinExistence type="predicted"/>
<gene>
    <name evidence="8" type="ORF">LCGC14_0495950</name>
</gene>
<dbReference type="PANTHER" id="PTHR30509:SF9">
    <property type="entry name" value="MULTIDRUG RESISTANCE PROTEIN MDTO"/>
    <property type="match status" value="1"/>
</dbReference>
<keyword evidence="3" id="KW-1003">Cell membrane</keyword>
<sequence>MGDVLRNLFFPKKQAIIFAVKGVIAMVMALTIAMSLNLDRPYWALVSAIFLQLRPQSGLVIEKAICQIIGTIIGGLFGILLLTQLILYPYLALSALALWLGVNSALSAMVRQANFIYAFAMAGVTAAIIVLLVMVTPAMVSSQSIFDIAQARVSEIVIGSICAGIVSHLFWPVKVKHLLQAQARSVINQTLDYLVTELDSKGSHENRHHQIDGIMATLGSINEDSSAVRYEGPKGPGRSRAANQLSQKVLSLLASIQIIGRLQRNHSDLITPTLDKLISKLKNVFAQIKESDDFDYCAEQIKALRKELTDYRANTVCDSPFESHMLNVSMEVANDLTILLRAYRALEQRDKTLLNAPSMLTYRDPLAGIIVGFRTALVFSIGAFIWVNTGSSAALLIMILPVIFSIMLARIPLAILQVVIKRLLAGIIVATFVTVFYALNLLSQSGGQLEILLLVLAGPYFLGLLLLAEQQTLPYGLGFCIPFTILVRPSTDMSLAFSIDYTLSSAIAIFAGVSILFWIFQLFTGPSVQLLVHRVFKATYKDLLEINTHQTPTIWYNRRMADRLIRLTNYDQGSHTRAITDLALTGLNLGHASIRLNSICENLAGGTTLKYLNEWQRTLASAFMLATKGKFDENFKQASDNLYNELVATVDDSNQLEAIKGMFIRINLTFERSASKIN</sequence>
<feature type="transmembrane region" description="Helical" evidence="7">
    <location>
        <begin position="115"/>
        <end position="136"/>
    </location>
</feature>
<feature type="transmembrane region" description="Helical" evidence="7">
    <location>
        <begin position="87"/>
        <end position="108"/>
    </location>
</feature>
<feature type="transmembrane region" description="Helical" evidence="7">
    <location>
        <begin position="451"/>
        <end position="468"/>
    </location>
</feature>
<dbReference type="Pfam" id="PF04632">
    <property type="entry name" value="FUSC"/>
    <property type="match status" value="1"/>
</dbReference>
<evidence type="ECO:0000256" key="2">
    <source>
        <dbReference type="ARBA" id="ARBA00022448"/>
    </source>
</evidence>
<dbReference type="PANTHER" id="PTHR30509">
    <property type="entry name" value="P-HYDROXYBENZOIC ACID EFFLUX PUMP SUBUNIT-RELATED"/>
    <property type="match status" value="1"/>
</dbReference>
<organism evidence="8">
    <name type="scientific">marine sediment metagenome</name>
    <dbReference type="NCBI Taxonomy" id="412755"/>
    <lineage>
        <taxon>unclassified sequences</taxon>
        <taxon>metagenomes</taxon>
        <taxon>ecological metagenomes</taxon>
    </lineage>
</organism>
<accession>A0A0F9VDY1</accession>
<dbReference type="GO" id="GO:0005886">
    <property type="term" value="C:plasma membrane"/>
    <property type="evidence" value="ECO:0007669"/>
    <property type="project" value="UniProtKB-SubCell"/>
</dbReference>
<keyword evidence="6 7" id="KW-0472">Membrane</keyword>
<dbReference type="AlphaFoldDB" id="A0A0F9VDY1"/>
<evidence type="ECO:0000256" key="7">
    <source>
        <dbReference type="SAM" id="Phobius"/>
    </source>
</evidence>
<feature type="transmembrane region" description="Helical" evidence="7">
    <location>
        <begin position="475"/>
        <end position="491"/>
    </location>
</feature>
<feature type="transmembrane region" description="Helical" evidence="7">
    <location>
        <begin position="59"/>
        <end position="81"/>
    </location>
</feature>
<dbReference type="EMBL" id="LAZR01000570">
    <property type="protein sequence ID" value="KKN64008.1"/>
    <property type="molecule type" value="Genomic_DNA"/>
</dbReference>
<name>A0A0F9VDY1_9ZZZZ</name>
<evidence type="ECO:0000256" key="4">
    <source>
        <dbReference type="ARBA" id="ARBA00022692"/>
    </source>
</evidence>
<protein>
    <recommendedName>
        <fullName evidence="9">Integral membrane protein YccS N-terminal domain-containing protein</fullName>
    </recommendedName>
</protein>
<keyword evidence="4 7" id="KW-0812">Transmembrane</keyword>
<reference evidence="8" key="1">
    <citation type="journal article" date="2015" name="Nature">
        <title>Complex archaea that bridge the gap between prokaryotes and eukaryotes.</title>
        <authorList>
            <person name="Spang A."/>
            <person name="Saw J.H."/>
            <person name="Jorgensen S.L."/>
            <person name="Zaremba-Niedzwiedzka K."/>
            <person name="Martijn J."/>
            <person name="Lind A.E."/>
            <person name="van Eijk R."/>
            <person name="Schleper C."/>
            <person name="Guy L."/>
            <person name="Ettema T.J."/>
        </authorList>
    </citation>
    <scope>NUCLEOTIDE SEQUENCE</scope>
</reference>
<feature type="transmembrane region" description="Helical" evidence="7">
    <location>
        <begin position="503"/>
        <end position="524"/>
    </location>
</feature>
<feature type="transmembrane region" description="Helical" evidence="7">
    <location>
        <begin position="366"/>
        <end position="387"/>
    </location>
</feature>
<dbReference type="InterPro" id="IPR006726">
    <property type="entry name" value="PHBA_efflux_AaeB/fusaric-R"/>
</dbReference>
<evidence type="ECO:0000256" key="1">
    <source>
        <dbReference type="ARBA" id="ARBA00004651"/>
    </source>
</evidence>
<keyword evidence="5 7" id="KW-1133">Transmembrane helix</keyword>